<evidence type="ECO:0000313" key="2">
    <source>
        <dbReference type="Proteomes" id="UP000319732"/>
    </source>
</evidence>
<reference evidence="1 2" key="1">
    <citation type="submission" date="2019-06" db="EMBL/GenBank/DDBJ databases">
        <title>Whole genome sequence for Cellvibrionaceae sp. R142.</title>
        <authorList>
            <person name="Wang G."/>
        </authorList>
    </citation>
    <scope>NUCLEOTIDE SEQUENCE [LARGE SCALE GENOMIC DNA]</scope>
    <source>
        <strain evidence="1 2">R142</strain>
    </source>
</reference>
<dbReference type="AlphaFoldDB" id="A0A545SQG8"/>
<organism evidence="1 2">
    <name type="scientific">Exilibacterium tricleocarpae</name>
    <dbReference type="NCBI Taxonomy" id="2591008"/>
    <lineage>
        <taxon>Bacteria</taxon>
        <taxon>Pseudomonadati</taxon>
        <taxon>Pseudomonadota</taxon>
        <taxon>Gammaproteobacteria</taxon>
        <taxon>Cellvibrionales</taxon>
        <taxon>Cellvibrionaceae</taxon>
        <taxon>Exilibacterium</taxon>
    </lineage>
</organism>
<protein>
    <submittedName>
        <fullName evidence="1">2-dehydro-3-deoxyphosphooctonate aldolase</fullName>
    </submittedName>
</protein>
<evidence type="ECO:0000313" key="1">
    <source>
        <dbReference type="EMBL" id="TQV67223.1"/>
    </source>
</evidence>
<dbReference type="Proteomes" id="UP000319732">
    <property type="component" value="Unassembled WGS sequence"/>
</dbReference>
<dbReference type="EMBL" id="VHSG01000036">
    <property type="protein sequence ID" value="TQV67223.1"/>
    <property type="molecule type" value="Genomic_DNA"/>
</dbReference>
<dbReference type="PANTHER" id="PTHR36699">
    <property type="entry name" value="LD-TRANSPEPTIDASE"/>
    <property type="match status" value="1"/>
</dbReference>
<accession>A0A545SQG8</accession>
<gene>
    <name evidence="1" type="ORF">FKG94_25845</name>
</gene>
<feature type="non-terminal residue" evidence="1">
    <location>
        <position position="1"/>
    </location>
</feature>
<keyword evidence="2" id="KW-1185">Reference proteome</keyword>
<comment type="caution">
    <text evidence="1">The sequence shown here is derived from an EMBL/GenBank/DDBJ whole genome shotgun (WGS) entry which is preliminary data.</text>
</comment>
<name>A0A545SQG8_9GAMM</name>
<dbReference type="PANTHER" id="PTHR36699:SF1">
    <property type="entry name" value="L,D-TRANSPEPTIDASE YAFK-RELATED"/>
    <property type="match status" value="1"/>
</dbReference>
<proteinExistence type="predicted"/>
<sequence length="79" mass="9285">TDSYINEIYALGVAALKSGQPFFRVHLFPFKLELENLSKYRSSQWYPFWVNLKEGYDYFNKHKRPPNVEVSGGKYTFGV</sequence>